<keyword evidence="3" id="KW-1185">Reference proteome</keyword>
<dbReference type="Proteomes" id="UP000748025">
    <property type="component" value="Unassembled WGS sequence"/>
</dbReference>
<proteinExistence type="predicted"/>
<dbReference type="AlphaFoldDB" id="A0A9P7N3Q7"/>
<dbReference type="InterPro" id="IPR052635">
    <property type="entry name" value="Sec_Metab_Biosynth_Reg"/>
</dbReference>
<evidence type="ECO:0008006" key="4">
    <source>
        <dbReference type="Google" id="ProtNLM"/>
    </source>
</evidence>
<feature type="region of interest" description="Disordered" evidence="1">
    <location>
        <begin position="194"/>
        <end position="216"/>
    </location>
</feature>
<name>A0A9P7N3Q7_9HYPO</name>
<reference evidence="2" key="1">
    <citation type="journal article" date="2020" name="bioRxiv">
        <title>Whole genome comparisons of ergot fungi reveals the divergence and evolution of species within the genus Claviceps are the result of varying mechanisms driving genome evolution and host range expansion.</title>
        <authorList>
            <person name="Wyka S.A."/>
            <person name="Mondo S.J."/>
            <person name="Liu M."/>
            <person name="Dettman J."/>
            <person name="Nalam V."/>
            <person name="Broders K.D."/>
        </authorList>
    </citation>
    <scope>NUCLEOTIDE SEQUENCE</scope>
    <source>
        <strain evidence="2">CCC 602</strain>
    </source>
</reference>
<comment type="caution">
    <text evidence="2">The sequence shown here is derived from an EMBL/GenBank/DDBJ whole genome shotgun (WGS) entry which is preliminary data.</text>
</comment>
<dbReference type="OrthoDB" id="194358at2759"/>
<feature type="compositionally biased region" description="Low complexity" evidence="1">
    <location>
        <begin position="39"/>
        <end position="48"/>
    </location>
</feature>
<evidence type="ECO:0000313" key="3">
    <source>
        <dbReference type="Proteomes" id="UP000748025"/>
    </source>
</evidence>
<dbReference type="PANTHER" id="PTHR39607:SF1">
    <property type="entry name" value="B-ZIP TRANSCRIPTION FACTOR (EUROFUNG)"/>
    <property type="match status" value="1"/>
</dbReference>
<feature type="region of interest" description="Disordered" evidence="1">
    <location>
        <begin position="228"/>
        <end position="255"/>
    </location>
</feature>
<protein>
    <recommendedName>
        <fullName evidence="4">BZIP domain-containing protein</fullName>
    </recommendedName>
</protein>
<evidence type="ECO:0000313" key="2">
    <source>
        <dbReference type="EMBL" id="KAG5988427.1"/>
    </source>
</evidence>
<organism evidence="2 3">
    <name type="scientific">Claviceps pusilla</name>
    <dbReference type="NCBI Taxonomy" id="123648"/>
    <lineage>
        <taxon>Eukaryota</taxon>
        <taxon>Fungi</taxon>
        <taxon>Dikarya</taxon>
        <taxon>Ascomycota</taxon>
        <taxon>Pezizomycotina</taxon>
        <taxon>Sordariomycetes</taxon>
        <taxon>Hypocreomycetidae</taxon>
        <taxon>Hypocreales</taxon>
        <taxon>Clavicipitaceae</taxon>
        <taxon>Claviceps</taxon>
    </lineage>
</organism>
<feature type="region of interest" description="Disordered" evidence="1">
    <location>
        <begin position="39"/>
        <end position="89"/>
    </location>
</feature>
<dbReference type="PANTHER" id="PTHR39607">
    <property type="entry name" value="XANTHOCILLIN BIOSYNTHESIS CLUSTER TRANSCRIPTION FACTOR XANC-RELATED"/>
    <property type="match status" value="1"/>
</dbReference>
<accession>A0A9P7N3Q7</accession>
<dbReference type="EMBL" id="SRPW01003086">
    <property type="protein sequence ID" value="KAG5988427.1"/>
    <property type="molecule type" value="Genomic_DNA"/>
</dbReference>
<sequence length="565" mass="62798">MTVQSEPCWNYPVSSIPISSDPITFTTLRLPVSPTSITTITMSSPPSTASFPPLTPDVPPQSSNRNRGRRHHSKTSTPSSSLPNPKELSIEDDWTRVKCPKEKKRIQNRVAQRTYQKCQPGHRMKARLGELQARLDSHERQRIEQIAHSTADGSSEALNSGHLNLQTTMTNSLGGMDGLNGVSPVPMVQRGVGMGPSPLTHERRQRSTMLQEHEIEESETAFYSHNAHYLQSPPNSHSSPQAPNGLLSSPGRADFERSSKVSQDFVLDCLPFQSPLVNRLSTVEHDASYPGQAPYGSPNSSLPQVMDVMSRDHMGCMSSLAPAHMHNLDYSFDRSRDDDWRTDTFGLKTRSCPSPMGQMSFPQISDPAAIPALEPMLWNDPRSCRTEQRVESVMRHAHDTGFDTFEDLATAYYKTELDKSSSPLSTEQHLSRSKRLPRVISEVYHATESWPDWERRPFCQQLLETTAAMLRSEASAKDSLVAYSLQSKDTRGVSEAVESLKEMVQQEMPYSWAVNKALVEKGDGGDDTSDAPGSASHVALATILLQRCSGRVPREQLLRMVEACI</sequence>
<gene>
    <name evidence="2" type="ORF">E4U43_004752</name>
</gene>
<feature type="compositionally biased region" description="Polar residues" evidence="1">
    <location>
        <begin position="232"/>
        <end position="242"/>
    </location>
</feature>
<evidence type="ECO:0000256" key="1">
    <source>
        <dbReference type="SAM" id="MobiDB-lite"/>
    </source>
</evidence>
<dbReference type="CDD" id="cd14688">
    <property type="entry name" value="bZIP_YAP"/>
    <property type="match status" value="1"/>
</dbReference>